<dbReference type="STRING" id="69771.A0A1V6PHN9"/>
<protein>
    <recommendedName>
        <fullName evidence="7">Transcription factor TFIIIC complex subunit Tfc6</fullName>
    </recommendedName>
</protein>
<evidence type="ECO:0000256" key="1">
    <source>
        <dbReference type="ARBA" id="ARBA00004123"/>
    </source>
</evidence>
<evidence type="ECO:0000313" key="6">
    <source>
        <dbReference type="Proteomes" id="UP000191522"/>
    </source>
</evidence>
<dbReference type="Gene3D" id="2.130.10.10">
    <property type="entry name" value="YVTN repeat-like/Quinoprotein amine dehydrogenase"/>
    <property type="match status" value="1"/>
</dbReference>
<dbReference type="OMA" id="DWGDLRR"/>
<dbReference type="GO" id="GO:0006383">
    <property type="term" value="P:transcription by RNA polymerase III"/>
    <property type="evidence" value="ECO:0007669"/>
    <property type="project" value="TreeGrafter"/>
</dbReference>
<feature type="compositionally biased region" description="Basic residues" evidence="4">
    <location>
        <begin position="1"/>
        <end position="14"/>
    </location>
</feature>
<dbReference type="SUPFAM" id="SSF50978">
    <property type="entry name" value="WD40 repeat-like"/>
    <property type="match status" value="1"/>
</dbReference>
<feature type="compositionally biased region" description="Acidic residues" evidence="4">
    <location>
        <begin position="53"/>
        <end position="78"/>
    </location>
</feature>
<dbReference type="Proteomes" id="UP000191522">
    <property type="component" value="Unassembled WGS sequence"/>
</dbReference>
<keyword evidence="3" id="KW-0539">Nucleus</keyword>
<organism evidence="5 6">
    <name type="scientific">Penicillium decumbens</name>
    <dbReference type="NCBI Taxonomy" id="69771"/>
    <lineage>
        <taxon>Eukaryota</taxon>
        <taxon>Fungi</taxon>
        <taxon>Dikarya</taxon>
        <taxon>Ascomycota</taxon>
        <taxon>Pezizomycotina</taxon>
        <taxon>Eurotiomycetes</taxon>
        <taxon>Eurotiomycetidae</taxon>
        <taxon>Eurotiales</taxon>
        <taxon>Aspergillaceae</taxon>
        <taxon>Penicillium</taxon>
    </lineage>
</organism>
<accession>A0A1V6PHN9</accession>
<comment type="caution">
    <text evidence="5">The sequence shown here is derived from an EMBL/GenBank/DDBJ whole genome shotgun (WGS) entry which is preliminary data.</text>
</comment>
<dbReference type="InterPro" id="IPR036322">
    <property type="entry name" value="WD40_repeat_dom_sf"/>
</dbReference>
<proteinExistence type="predicted"/>
<evidence type="ECO:0000313" key="5">
    <source>
        <dbReference type="EMBL" id="OQD76056.1"/>
    </source>
</evidence>
<dbReference type="GO" id="GO:0005634">
    <property type="term" value="C:nucleus"/>
    <property type="evidence" value="ECO:0007669"/>
    <property type="project" value="UniProtKB-SubCell"/>
</dbReference>
<dbReference type="InterPro" id="IPR052416">
    <property type="entry name" value="GTF3C_component"/>
</dbReference>
<keyword evidence="2" id="KW-0804">Transcription</keyword>
<feature type="region of interest" description="Disordered" evidence="4">
    <location>
        <begin position="84"/>
        <end position="103"/>
    </location>
</feature>
<reference evidence="6" key="1">
    <citation type="journal article" date="2017" name="Nat. Microbiol.">
        <title>Global analysis of biosynthetic gene clusters reveals vast potential of secondary metabolite production in Penicillium species.</title>
        <authorList>
            <person name="Nielsen J.C."/>
            <person name="Grijseels S."/>
            <person name="Prigent S."/>
            <person name="Ji B."/>
            <person name="Dainat J."/>
            <person name="Nielsen K.F."/>
            <person name="Frisvad J.C."/>
            <person name="Workman M."/>
            <person name="Nielsen J."/>
        </authorList>
    </citation>
    <scope>NUCLEOTIDE SEQUENCE [LARGE SCALE GENOMIC DNA]</scope>
    <source>
        <strain evidence="6">IBT 11843</strain>
    </source>
</reference>
<dbReference type="OrthoDB" id="4703at2759"/>
<comment type="subcellular location">
    <subcellularLocation>
        <location evidence="1">Nucleus</location>
    </subcellularLocation>
</comment>
<name>A0A1V6PHN9_PENDC</name>
<evidence type="ECO:0000256" key="2">
    <source>
        <dbReference type="ARBA" id="ARBA00023163"/>
    </source>
</evidence>
<feature type="region of interest" description="Disordered" evidence="4">
    <location>
        <begin position="1"/>
        <end position="78"/>
    </location>
</feature>
<gene>
    <name evidence="5" type="ORF">PENDEC_c005G06719</name>
</gene>
<dbReference type="EMBL" id="MDYL01000005">
    <property type="protein sequence ID" value="OQD76056.1"/>
    <property type="molecule type" value="Genomic_DNA"/>
</dbReference>
<evidence type="ECO:0000256" key="3">
    <source>
        <dbReference type="ARBA" id="ARBA00023242"/>
    </source>
</evidence>
<keyword evidence="6" id="KW-1185">Reference proteome</keyword>
<evidence type="ECO:0000256" key="4">
    <source>
        <dbReference type="SAM" id="MobiDB-lite"/>
    </source>
</evidence>
<sequence length="718" mass="80827">MPASRRSGRVKGSKAKYSVDPFMSAGISDDSDSEKVAKSPKGKARQRERDSASDEEFVAPGSDEDMDDRPEDDDDDDDVFEEAGEAIDADEMGEVASTTKRKPAVPYRRKRVLLADIAPSPDDTHSRGMMDPKEHVAKPMHYALTFGSDERDILSAIYMRDRWFHGIDACLPTRFALEQPEEPDYGCGPTLGLDPEDFERERTTGWDWYYDKDVGKTFQKKQRLTKIKEADARRNYFPAPKNGKHTILMGPSNQQTPISLGYHESYNFGEIWKDIKARKSDQTAETQVREGWLMNFGQKVQCMAWAPNQDGLSQYMAVVAPISDEQKEIYHPAGSEPLSIFHPSPPYPCTLQLWEFQGKKTGERTNTLDMSFEPRLRLALCSDWGDLRRMAWCPMDREKRSEDKEGDTEHIGLLAGIWGDGSLRVLDIKIQRKSEKAEFLRISSPIFEARPPSTLCSCLTWLSPSDIAVGCNNGFVAIWSIQPSNTTDQLPYFYQPIHTSYVLSIASAYPSNPHLLSTVSMDGETRLWSMLDPQADNTATPRMRITSPHLSYSPVLFSFFSTDENNFGRMMAIRRFFAATAIGRSPSTVSCLAPCSFWHPCVMYGGSGGEVMATNPLRRLLYNKEQQWQQLWFTHDWAQGANPDSSGVSRFYEGYQAEVQTLARNLVPEKKPLGFTLTTIHDENTHVTSLGWNPSRPCAAWASAALGCGLVRVEDLAI</sequence>
<dbReference type="AlphaFoldDB" id="A0A1V6PHN9"/>
<dbReference type="PANTHER" id="PTHR15052">
    <property type="entry name" value="RNA POLYMERASE III TRANSCRIPTION INITIATION FACTOR COMPLEX SUBUNIT"/>
    <property type="match status" value="1"/>
</dbReference>
<dbReference type="InterPro" id="IPR015943">
    <property type="entry name" value="WD40/YVTN_repeat-like_dom_sf"/>
</dbReference>
<dbReference type="PANTHER" id="PTHR15052:SF2">
    <property type="entry name" value="GENERAL TRANSCRIPTION FACTOR 3C POLYPEPTIDE 2"/>
    <property type="match status" value="1"/>
</dbReference>
<dbReference type="GO" id="GO:0000127">
    <property type="term" value="C:transcription factor TFIIIC complex"/>
    <property type="evidence" value="ECO:0007669"/>
    <property type="project" value="TreeGrafter"/>
</dbReference>
<evidence type="ECO:0008006" key="7">
    <source>
        <dbReference type="Google" id="ProtNLM"/>
    </source>
</evidence>
<feature type="compositionally biased region" description="Acidic residues" evidence="4">
    <location>
        <begin position="84"/>
        <end position="93"/>
    </location>
</feature>